<dbReference type="GO" id="GO:0031593">
    <property type="term" value="F:polyubiquitin modification-dependent protein binding"/>
    <property type="evidence" value="ECO:0007669"/>
    <property type="project" value="TreeGrafter"/>
</dbReference>
<feature type="domain" description="UBZ4-type" evidence="17">
    <location>
        <begin position="559"/>
        <end position="582"/>
    </location>
</feature>
<dbReference type="GO" id="GO:0005694">
    <property type="term" value="C:chromosome"/>
    <property type="evidence" value="ECO:0007669"/>
    <property type="project" value="UniProtKB-SubCell"/>
</dbReference>
<reference evidence="18 19" key="1">
    <citation type="submission" date="2018-10" db="EMBL/GenBank/DDBJ databases">
        <authorList>
            <consortium name="Pathogen Informatics"/>
        </authorList>
    </citation>
    <scope>NUCLEOTIDE SEQUENCE [LARGE SCALE GENOMIC DNA]</scope>
</reference>
<evidence type="ECO:0000256" key="10">
    <source>
        <dbReference type="ARBA" id="ARBA00022833"/>
    </source>
</evidence>
<keyword evidence="8" id="KW-0863">Zinc-finger</keyword>
<keyword evidence="12" id="KW-0234">DNA repair</keyword>
<comment type="similarity">
    <text evidence="3">Belongs to the Spartan family.</text>
</comment>
<evidence type="ECO:0000313" key="19">
    <source>
        <dbReference type="Proteomes" id="UP000267029"/>
    </source>
</evidence>
<dbReference type="Pfam" id="PF22934">
    <property type="entry name" value="SPRTN_ZBD"/>
    <property type="match status" value="1"/>
</dbReference>
<name>A0A0R3UJ84_MESCO</name>
<protein>
    <recommendedName>
        <fullName evidence="14">Protein with SprT-like domain at the N terminus</fullName>
    </recommendedName>
</protein>
<keyword evidence="11" id="KW-0482">Metalloprotease</keyword>
<keyword evidence="5" id="KW-0645">Protease</keyword>
<evidence type="ECO:0000256" key="1">
    <source>
        <dbReference type="ARBA" id="ARBA00004123"/>
    </source>
</evidence>
<dbReference type="GO" id="GO:0006281">
    <property type="term" value="P:DNA repair"/>
    <property type="evidence" value="ECO:0007669"/>
    <property type="project" value="UniProtKB-KW"/>
</dbReference>
<evidence type="ECO:0000256" key="15">
    <source>
        <dbReference type="SAM" id="MobiDB-lite"/>
    </source>
</evidence>
<evidence type="ECO:0000256" key="4">
    <source>
        <dbReference type="ARBA" id="ARBA00022454"/>
    </source>
</evidence>
<dbReference type="AlphaFoldDB" id="A0A0R3UJ84"/>
<dbReference type="EMBL" id="UXSR01005379">
    <property type="protein sequence ID" value="VDD81547.1"/>
    <property type="molecule type" value="Genomic_DNA"/>
</dbReference>
<dbReference type="PANTHER" id="PTHR21220:SF0">
    <property type="entry name" value="DNA-DEPENDENT METALLOPROTEASE SPRTN"/>
    <property type="match status" value="1"/>
</dbReference>
<evidence type="ECO:0000256" key="9">
    <source>
        <dbReference type="ARBA" id="ARBA00022801"/>
    </source>
</evidence>
<evidence type="ECO:0000256" key="12">
    <source>
        <dbReference type="ARBA" id="ARBA00023204"/>
    </source>
</evidence>
<dbReference type="SMART" id="SM00734">
    <property type="entry name" value="ZnF_Rad18"/>
    <property type="match status" value="1"/>
</dbReference>
<keyword evidence="9" id="KW-0378">Hydrolase</keyword>
<evidence type="ECO:0000256" key="11">
    <source>
        <dbReference type="ARBA" id="ARBA00023049"/>
    </source>
</evidence>
<evidence type="ECO:0000256" key="6">
    <source>
        <dbReference type="ARBA" id="ARBA00022723"/>
    </source>
</evidence>
<dbReference type="GO" id="GO:0003697">
    <property type="term" value="F:single-stranded DNA binding"/>
    <property type="evidence" value="ECO:0007669"/>
    <property type="project" value="InterPro"/>
</dbReference>
<keyword evidence="19" id="KW-1185">Reference proteome</keyword>
<feature type="compositionally biased region" description="Basic residues" evidence="15">
    <location>
        <begin position="445"/>
        <end position="460"/>
    </location>
</feature>
<evidence type="ECO:0000256" key="7">
    <source>
        <dbReference type="ARBA" id="ARBA00022763"/>
    </source>
</evidence>
<evidence type="ECO:0000256" key="5">
    <source>
        <dbReference type="ARBA" id="ARBA00022670"/>
    </source>
</evidence>
<dbReference type="InterPro" id="IPR055220">
    <property type="entry name" value="SPRTN_ZBD"/>
</dbReference>
<keyword evidence="13" id="KW-0539">Nucleus</keyword>
<evidence type="ECO:0000259" key="16">
    <source>
        <dbReference type="SMART" id="SM00731"/>
    </source>
</evidence>
<dbReference type="InterPro" id="IPR044245">
    <property type="entry name" value="Spartan"/>
</dbReference>
<dbReference type="OrthoDB" id="5236983at2759"/>
<comment type="subcellular location">
    <subcellularLocation>
        <location evidence="2">Chromosome</location>
    </subcellularLocation>
    <subcellularLocation>
        <location evidence="1">Nucleus</location>
    </subcellularLocation>
</comment>
<dbReference type="GO" id="GO:0005634">
    <property type="term" value="C:nucleus"/>
    <property type="evidence" value="ECO:0007669"/>
    <property type="project" value="UniProtKB-SubCell"/>
</dbReference>
<organism evidence="18 19">
    <name type="scientific">Mesocestoides corti</name>
    <name type="common">Flatworm</name>
    <dbReference type="NCBI Taxonomy" id="53468"/>
    <lineage>
        <taxon>Eukaryota</taxon>
        <taxon>Metazoa</taxon>
        <taxon>Spiralia</taxon>
        <taxon>Lophotrochozoa</taxon>
        <taxon>Platyhelminthes</taxon>
        <taxon>Cestoda</taxon>
        <taxon>Eucestoda</taxon>
        <taxon>Cyclophyllidea</taxon>
        <taxon>Mesocestoididae</taxon>
        <taxon>Mesocestoides</taxon>
    </lineage>
</organism>
<evidence type="ECO:0000256" key="3">
    <source>
        <dbReference type="ARBA" id="ARBA00010724"/>
    </source>
</evidence>
<evidence type="ECO:0000256" key="14">
    <source>
        <dbReference type="ARBA" id="ARBA00030396"/>
    </source>
</evidence>
<dbReference type="Gene3D" id="3.30.160.60">
    <property type="entry name" value="Classic Zinc Finger"/>
    <property type="match status" value="1"/>
</dbReference>
<dbReference type="GO" id="GO:0008270">
    <property type="term" value="F:zinc ion binding"/>
    <property type="evidence" value="ECO:0007669"/>
    <property type="project" value="UniProtKB-KW"/>
</dbReference>
<sequence length="584" mass="64573">MCDVCDDVGELATQEDALAHLLDTGHASCSQYSMSKHEEGEVEVLELISPRLIVPPSVNKSTTAEPDFGWKSGDTVVYCPLCHLVLPDKASRLTVDANRPVCVKCGVKFPSLSELASHWFHKSPNCSPLRSSFAVPHHVVVECCRCGRQRDSTVCSSAPLSLSDDGTNVCATMSANFLGNTILAHMIGAHLPGLPHTDNEQLAFRFRFVEVKEVNMLQEHKTNESINGLPANYPFRNSEDASLSHPTPAKLARKKNHHNDLPPSPEIEISPVDPIWQMIDPTPDIQTLFTTFDKQFFGGRLSAVEVRWSPRMTLCAGLCVYEGRGGLCSIRMSEPLLKYRPRSDTVETLLDRDGHGSNFKFHMNRINACAKTNITIYHNFHDEVNNYKVHWWKCNGPCASRPPFFGLVRRSMNRAPGPNDIWWSEHQASCSGQFIKIKEPEKSNKKPKNVTKVNQKRKQTKLVASSSTPDLRSYLLGSPKSQEAGGHSMQVEDLQPPSETDRLTSNRPEQAVVPFSGVGHVLGGLRPPQRSRLLALPITSQSSAAGCDRTASAASSKELAECPVCSQKQPILLMDAHLDECLAR</sequence>
<keyword evidence="4" id="KW-0158">Chromosome</keyword>
<dbReference type="STRING" id="53468.A0A0R3UJ84"/>
<keyword evidence="7" id="KW-0227">DNA damage</keyword>
<evidence type="ECO:0000256" key="8">
    <source>
        <dbReference type="ARBA" id="ARBA00022771"/>
    </source>
</evidence>
<dbReference type="GO" id="GO:0006508">
    <property type="term" value="P:proteolysis"/>
    <property type="evidence" value="ECO:0007669"/>
    <property type="project" value="UniProtKB-KW"/>
</dbReference>
<evidence type="ECO:0000313" key="18">
    <source>
        <dbReference type="EMBL" id="VDD81547.1"/>
    </source>
</evidence>
<dbReference type="Proteomes" id="UP000267029">
    <property type="component" value="Unassembled WGS sequence"/>
</dbReference>
<evidence type="ECO:0000256" key="13">
    <source>
        <dbReference type="ARBA" id="ARBA00023242"/>
    </source>
</evidence>
<keyword evidence="6" id="KW-0479">Metal-binding</keyword>
<dbReference type="Pfam" id="PF10263">
    <property type="entry name" value="SprT-like"/>
    <property type="match status" value="1"/>
</dbReference>
<dbReference type="InterPro" id="IPR006642">
    <property type="entry name" value="Rad18_UBZ4"/>
</dbReference>
<evidence type="ECO:0000256" key="2">
    <source>
        <dbReference type="ARBA" id="ARBA00004286"/>
    </source>
</evidence>
<keyword evidence="10" id="KW-0862">Zinc</keyword>
<dbReference type="PANTHER" id="PTHR21220">
    <property type="entry name" value="DNA-DEPENDENT METALLOPROTEASE SPRTN"/>
    <property type="match status" value="1"/>
</dbReference>
<gene>
    <name evidence="18" type="ORF">MCOS_LOCUS7550</name>
</gene>
<accession>A0A0R3UJ84</accession>
<dbReference type="SMART" id="SM00731">
    <property type="entry name" value="SprT"/>
    <property type="match status" value="1"/>
</dbReference>
<feature type="domain" description="SprT-like" evidence="16">
    <location>
        <begin position="283"/>
        <end position="437"/>
    </location>
</feature>
<feature type="region of interest" description="Disordered" evidence="15">
    <location>
        <begin position="439"/>
        <end position="508"/>
    </location>
</feature>
<dbReference type="InterPro" id="IPR006640">
    <property type="entry name" value="SprT-like_domain"/>
</dbReference>
<proteinExistence type="inferred from homology"/>
<evidence type="ECO:0000259" key="17">
    <source>
        <dbReference type="SMART" id="SM00734"/>
    </source>
</evidence>
<dbReference type="GO" id="GO:0004222">
    <property type="term" value="F:metalloendopeptidase activity"/>
    <property type="evidence" value="ECO:0007669"/>
    <property type="project" value="InterPro"/>
</dbReference>